<proteinExistence type="predicted"/>
<name>A0A6J1L261_DROHY</name>
<evidence type="ECO:0000313" key="3">
    <source>
        <dbReference type="RefSeq" id="XP_023160494.2"/>
    </source>
</evidence>
<evidence type="ECO:0000313" key="2">
    <source>
        <dbReference type="Proteomes" id="UP000504633"/>
    </source>
</evidence>
<protein>
    <submittedName>
        <fullName evidence="3">Uncharacterized protein LOC111592501</fullName>
    </submittedName>
</protein>
<dbReference type="AlphaFoldDB" id="A0A6J1L261"/>
<reference evidence="3" key="1">
    <citation type="submission" date="2025-08" db="UniProtKB">
        <authorList>
            <consortium name="RefSeq"/>
        </authorList>
    </citation>
    <scope>IDENTIFICATION</scope>
    <source>
        <strain evidence="3">15085-1641.00</strain>
        <tissue evidence="3">Whole body</tissue>
    </source>
</reference>
<keyword evidence="2" id="KW-1185">Reference proteome</keyword>
<dbReference type="Proteomes" id="UP000504633">
    <property type="component" value="Unplaced"/>
</dbReference>
<dbReference type="OrthoDB" id="7834476at2759"/>
<gene>
    <name evidence="3" type="primary">LOC111592501</name>
</gene>
<sequence length="249" mass="29132">MAVKNINKINNLNFFGLTKRFPKGWAPHRHVTTYNQLRKHALKKKNLLNYSSDLCKSSPTRLVNEKNARNGTTPFDARQFENMLAAEQIRQSNEILKEHYLKRRRMLKTLAHGVEKPIPKFTKKLQSIMGLDIESTDDTVSSNIIRTSDCYQIASSRDDKYEISGEAECSHIKVPKRRQQNSDEEDSIQPDDYPRIRRTRKAARLVKSRNCKILDDFTQGKYKERLLASDRDRVKKMWQIGSRQIPRLE</sequence>
<evidence type="ECO:0000256" key="1">
    <source>
        <dbReference type="SAM" id="MobiDB-lite"/>
    </source>
</evidence>
<feature type="region of interest" description="Disordered" evidence="1">
    <location>
        <begin position="172"/>
        <end position="194"/>
    </location>
</feature>
<dbReference type="RefSeq" id="XP_023160494.2">
    <property type="nucleotide sequence ID" value="XM_023304726.2"/>
</dbReference>
<organism evidence="2 3">
    <name type="scientific">Drosophila hydei</name>
    <name type="common">Fruit fly</name>
    <dbReference type="NCBI Taxonomy" id="7224"/>
    <lineage>
        <taxon>Eukaryota</taxon>
        <taxon>Metazoa</taxon>
        <taxon>Ecdysozoa</taxon>
        <taxon>Arthropoda</taxon>
        <taxon>Hexapoda</taxon>
        <taxon>Insecta</taxon>
        <taxon>Pterygota</taxon>
        <taxon>Neoptera</taxon>
        <taxon>Endopterygota</taxon>
        <taxon>Diptera</taxon>
        <taxon>Brachycera</taxon>
        <taxon>Muscomorpha</taxon>
        <taxon>Ephydroidea</taxon>
        <taxon>Drosophilidae</taxon>
        <taxon>Drosophila</taxon>
    </lineage>
</organism>
<accession>A0A6J1L261</accession>
<dbReference type="OMA" id="AECSHIK"/>
<dbReference type="GeneID" id="111592501"/>
<dbReference type="KEGG" id="dhe:111592501"/>